<dbReference type="InterPro" id="IPR025345">
    <property type="entry name" value="DUF4249"/>
</dbReference>
<keyword evidence="1" id="KW-0732">Signal</keyword>
<keyword evidence="3" id="KW-1185">Reference proteome</keyword>
<comment type="caution">
    <text evidence="2">The sequence shown here is derived from an EMBL/GenBank/DDBJ whole genome shotgun (WGS) entry which is preliminary data.</text>
</comment>
<dbReference type="Pfam" id="PF14054">
    <property type="entry name" value="DUF4249"/>
    <property type="match status" value="1"/>
</dbReference>
<accession>A0ABW6BN65</accession>
<evidence type="ECO:0000313" key="3">
    <source>
        <dbReference type="Proteomes" id="UP001597641"/>
    </source>
</evidence>
<reference evidence="3" key="1">
    <citation type="journal article" date="2019" name="Int. J. Syst. Evol. Microbiol.">
        <title>The Global Catalogue of Microorganisms (GCM) 10K type strain sequencing project: providing services to taxonomists for standard genome sequencing and annotation.</title>
        <authorList>
            <consortium name="The Broad Institute Genomics Platform"/>
            <consortium name="The Broad Institute Genome Sequencing Center for Infectious Disease"/>
            <person name="Wu L."/>
            <person name="Ma J."/>
        </authorList>
    </citation>
    <scope>NUCLEOTIDE SEQUENCE [LARGE SCALE GENOMIC DNA]</scope>
    <source>
        <strain evidence="3">KCTC 23984</strain>
    </source>
</reference>
<feature type="chain" id="PRO_5047542238" evidence="1">
    <location>
        <begin position="21"/>
        <end position="311"/>
    </location>
</feature>
<gene>
    <name evidence="2" type="ORF">ACFS7Z_01525</name>
</gene>
<dbReference type="Proteomes" id="UP001597641">
    <property type="component" value="Unassembled WGS sequence"/>
</dbReference>
<name>A0ABW6BN65_9BACT</name>
<protein>
    <submittedName>
        <fullName evidence="2">DUF4249 family protein</fullName>
    </submittedName>
</protein>
<proteinExistence type="predicted"/>
<evidence type="ECO:0000256" key="1">
    <source>
        <dbReference type="SAM" id="SignalP"/>
    </source>
</evidence>
<dbReference type="EMBL" id="JBHUOX010000001">
    <property type="protein sequence ID" value="MFD2999026.1"/>
    <property type="molecule type" value="Genomic_DNA"/>
</dbReference>
<dbReference type="RefSeq" id="WP_377479819.1">
    <property type="nucleotide sequence ID" value="NZ_JBHUOX010000001.1"/>
</dbReference>
<dbReference type="PROSITE" id="PS51257">
    <property type="entry name" value="PROKAR_LIPOPROTEIN"/>
    <property type="match status" value="1"/>
</dbReference>
<organism evidence="2 3">
    <name type="scientific">Pontibacter toksunensis</name>
    <dbReference type="NCBI Taxonomy" id="1332631"/>
    <lineage>
        <taxon>Bacteria</taxon>
        <taxon>Pseudomonadati</taxon>
        <taxon>Bacteroidota</taxon>
        <taxon>Cytophagia</taxon>
        <taxon>Cytophagales</taxon>
        <taxon>Hymenobacteraceae</taxon>
        <taxon>Pontibacter</taxon>
    </lineage>
</organism>
<feature type="signal peptide" evidence="1">
    <location>
        <begin position="1"/>
        <end position="20"/>
    </location>
</feature>
<sequence length="311" mass="34954">MKTRHYFCAFLMLLLLVSCEQDLNLILPEGEEKIVVEGHIEQGAPPIIVLTRSVPVFSDLTLEALEQSFVHDAQVTVTNNGQTYNLTEVASPAFSEELSNVVSLQFGIPVEQLRRNSGFLFYVYTTDALLGETGQSYALRISEEGRVLTATTTIPQLNPLDSLWTEPHPDPKQDSLRVLYYSYTDPDTLGNSIRYFTKRNNEPFFPGLFTSVFNDELVNGRRISFPLDRGEPKGQAEVDVDLYSYFGVGDTVIVRWAAIDLPHYRFWYSLENEQNSNGSPIGTPNITQSNIQGGLGIWGGYGVSYHRIVIR</sequence>
<evidence type="ECO:0000313" key="2">
    <source>
        <dbReference type="EMBL" id="MFD2999026.1"/>
    </source>
</evidence>